<feature type="compositionally biased region" description="Low complexity" evidence="2">
    <location>
        <begin position="9"/>
        <end position="19"/>
    </location>
</feature>
<dbReference type="RefSeq" id="WP_163892904.1">
    <property type="nucleotide sequence ID" value="NZ_JAAFYS010000002.1"/>
</dbReference>
<dbReference type="AlphaFoldDB" id="A0A6B2K0S6"/>
<evidence type="ECO:0000313" key="4">
    <source>
        <dbReference type="EMBL" id="NDV01292.1"/>
    </source>
</evidence>
<dbReference type="EMBL" id="JAAGAB010000002">
    <property type="protein sequence ID" value="NDV01292.1"/>
    <property type="molecule type" value="Genomic_DNA"/>
</dbReference>
<evidence type="ECO:0000259" key="3">
    <source>
        <dbReference type="Pfam" id="PF07593"/>
    </source>
</evidence>
<dbReference type="InterPro" id="IPR011519">
    <property type="entry name" value="UnbV_ASPIC"/>
</dbReference>
<evidence type="ECO:0000256" key="1">
    <source>
        <dbReference type="ARBA" id="ARBA00022729"/>
    </source>
</evidence>
<gene>
    <name evidence="4" type="ORF">GZA08_09985</name>
</gene>
<dbReference type="Gene3D" id="2.130.10.130">
    <property type="entry name" value="Integrin alpha, N-terminal"/>
    <property type="match status" value="1"/>
</dbReference>
<dbReference type="Pfam" id="PF13517">
    <property type="entry name" value="FG-GAP_3"/>
    <property type="match status" value="2"/>
</dbReference>
<feature type="region of interest" description="Disordered" evidence="2">
    <location>
        <begin position="1"/>
        <end position="41"/>
    </location>
</feature>
<name>A0A6B2K0S6_9RHOB</name>
<keyword evidence="5" id="KW-1185">Reference proteome</keyword>
<dbReference type="SUPFAM" id="SSF69318">
    <property type="entry name" value="Integrin alpha N-terminal domain"/>
    <property type="match status" value="1"/>
</dbReference>
<reference evidence="4 5" key="1">
    <citation type="submission" date="2020-02" db="EMBL/GenBank/DDBJ databases">
        <title>Pseudoroseicyclus tamarix, sp. nov., isolated from offshore sediment of a Tamarix chinensis forest.</title>
        <authorList>
            <person name="Gai Y."/>
        </authorList>
    </citation>
    <scope>NUCLEOTIDE SEQUENCE [LARGE SCALE GENOMIC DNA]</scope>
    <source>
        <strain evidence="4 5">CLL3-39</strain>
    </source>
</reference>
<dbReference type="PANTHER" id="PTHR16026:SF0">
    <property type="entry name" value="CARTILAGE ACIDIC PROTEIN 1"/>
    <property type="match status" value="1"/>
</dbReference>
<dbReference type="Proteomes" id="UP000474757">
    <property type="component" value="Unassembled WGS sequence"/>
</dbReference>
<keyword evidence="1" id="KW-0732">Signal</keyword>
<sequence length="544" mass="57319">MTRPISSGAPAARPRAPARQGAHPSVSRPFPNPPGGPQAGGSAPLRILLPALAVALCAALLAPAAQAEPRFEDRSATIPEHVYTGDWEHFVGGGAAVFDCNGDALPEIVAAGGTSPMLLLRNEGGFAFTPAPFPEITDSTGAYPLDVNGDGALDLFVLRVGTDRLLLGDGACGFTEATGQYAIPQEDRWSTAFTAWWEGDGAPTLAIGHYVDRTDPSGPFEACDGNVILRPSPSGYVSEPLEPGFCALSILAARDARGRLGLRLSNDRHYYVRGGYEQMWDIAEGRFLTEEDGWPTVSLWGMGIASRDLDGDGRDEVMLTSMGDQLLQLAGPDGAYRAAPFSIGTYAQRPYLGDDGRPSTGWHAEWGDVDNDGRDDLFIAKGNVDQMPTNAIHDPNNLLMQGADGTFAEAGLAAGIATTDRSRGAALSDLDGDGRLDLVVINRRAPMELYRNVTESTGHWLALDLSQSGGNSRAIGAQIVVETADGQRHTRQLTIGGGHAGGEAGPLHFGLGAAEAARVSVTWPDGTVTTAEAPADRPLRLQHP</sequence>
<dbReference type="PANTHER" id="PTHR16026">
    <property type="entry name" value="CARTILAGE ACIDIC PROTEIN 1"/>
    <property type="match status" value="1"/>
</dbReference>
<accession>A0A6B2K0S6</accession>
<dbReference type="InterPro" id="IPR028994">
    <property type="entry name" value="Integrin_alpha_N"/>
</dbReference>
<dbReference type="InterPro" id="IPR013517">
    <property type="entry name" value="FG-GAP"/>
</dbReference>
<dbReference type="InterPro" id="IPR027039">
    <property type="entry name" value="Crtac1"/>
</dbReference>
<evidence type="ECO:0000256" key="2">
    <source>
        <dbReference type="SAM" id="MobiDB-lite"/>
    </source>
</evidence>
<dbReference type="Pfam" id="PF07593">
    <property type="entry name" value="UnbV_ASPIC"/>
    <property type="match status" value="1"/>
</dbReference>
<evidence type="ECO:0000313" key="5">
    <source>
        <dbReference type="Proteomes" id="UP000474757"/>
    </source>
</evidence>
<comment type="caution">
    <text evidence="4">The sequence shown here is derived from an EMBL/GenBank/DDBJ whole genome shotgun (WGS) entry which is preliminary data.</text>
</comment>
<proteinExistence type="predicted"/>
<feature type="domain" description="ASPIC/UnbV" evidence="3">
    <location>
        <begin position="474"/>
        <end position="534"/>
    </location>
</feature>
<organism evidence="4 5">
    <name type="scientific">Pseudoroseicyclus tamaricis</name>
    <dbReference type="NCBI Taxonomy" id="2705421"/>
    <lineage>
        <taxon>Bacteria</taxon>
        <taxon>Pseudomonadati</taxon>
        <taxon>Pseudomonadota</taxon>
        <taxon>Alphaproteobacteria</taxon>
        <taxon>Rhodobacterales</taxon>
        <taxon>Paracoccaceae</taxon>
        <taxon>Pseudoroseicyclus</taxon>
    </lineage>
</organism>
<protein>
    <submittedName>
        <fullName evidence="4">CRTAC1 family protein</fullName>
    </submittedName>
</protein>